<dbReference type="InterPro" id="IPR032091">
    <property type="entry name" value="Malt_amylase-like_C"/>
</dbReference>
<feature type="domain" description="Maltogenic amylase-like C-terminal" evidence="5">
    <location>
        <begin position="98"/>
        <end position="165"/>
    </location>
</feature>
<reference evidence="6" key="1">
    <citation type="journal article" date="2018" name="Genome Biol.">
        <title>SKESA: strategic k-mer extension for scrupulous assemblies.</title>
        <authorList>
            <person name="Souvorov A."/>
            <person name="Agarwala R."/>
            <person name="Lipman D.J."/>
        </authorList>
    </citation>
    <scope>NUCLEOTIDE SEQUENCE</scope>
    <source>
        <strain evidence="6">MISC063</strain>
    </source>
</reference>
<dbReference type="AlphaFoldDB" id="A0AAN5KZV5"/>
<comment type="caution">
    <text evidence="6">The sequence shown here is derived from an EMBL/GenBank/DDBJ whole genome shotgun (WGS) entry which is preliminary data.</text>
</comment>
<accession>A0AAN5KZV5</accession>
<dbReference type="SUPFAM" id="SSF51011">
    <property type="entry name" value="Glycosyl hydrolase domain"/>
    <property type="match status" value="1"/>
</dbReference>
<dbReference type="EMBL" id="DACSEA010000012">
    <property type="protein sequence ID" value="HAT1606893.1"/>
    <property type="molecule type" value="Genomic_DNA"/>
</dbReference>
<dbReference type="Pfam" id="PF00128">
    <property type="entry name" value="Alpha-amylase"/>
    <property type="match status" value="1"/>
</dbReference>
<feature type="domain" description="Glycosyl hydrolase family 13 catalytic" evidence="4">
    <location>
        <begin position="26"/>
        <end position="93"/>
    </location>
</feature>
<evidence type="ECO:0000256" key="2">
    <source>
        <dbReference type="ARBA" id="ARBA00022801"/>
    </source>
</evidence>
<evidence type="ECO:0000313" key="7">
    <source>
        <dbReference type="Proteomes" id="UP000864422"/>
    </source>
</evidence>
<keyword evidence="3" id="KW-0326">Glycosidase</keyword>
<sequence>MSRRFSKSLYRLTCVISLFLDNVRLTSCDNSRTPFQWNDGPNAGFTRGKPWFHINPNYVQINAERESAQGDSVLNYYKKMIQLRHKIPALVYGAYQDLNAQDNTVYAYTRILGRERYLVVVNFKEQPVRYLLPSSDAIEQVVIETNQHNDTPQGSTSIALSPWQAGVYKLH</sequence>
<dbReference type="SUPFAM" id="SSF51445">
    <property type="entry name" value="(Trans)glycosidases"/>
    <property type="match status" value="1"/>
</dbReference>
<dbReference type="GO" id="GO:0009313">
    <property type="term" value="P:oligosaccharide catabolic process"/>
    <property type="evidence" value="ECO:0007669"/>
    <property type="project" value="TreeGrafter"/>
</dbReference>
<reference evidence="6" key="2">
    <citation type="submission" date="2020-11" db="EMBL/GenBank/DDBJ databases">
        <authorList>
            <consortium name="NCBI Pathogen Detection Project"/>
        </authorList>
    </citation>
    <scope>NUCLEOTIDE SEQUENCE</scope>
    <source>
        <strain evidence="6">MISC063</strain>
    </source>
</reference>
<dbReference type="Pfam" id="PF16657">
    <property type="entry name" value="Malt_amylase_C"/>
    <property type="match status" value="1"/>
</dbReference>
<evidence type="ECO:0000259" key="4">
    <source>
        <dbReference type="Pfam" id="PF00128"/>
    </source>
</evidence>
<evidence type="ECO:0000313" key="6">
    <source>
        <dbReference type="EMBL" id="HAT1606893.1"/>
    </source>
</evidence>
<name>A0AAN5KZV5_RAOPL</name>
<dbReference type="Gene3D" id="3.20.20.80">
    <property type="entry name" value="Glycosidases"/>
    <property type="match status" value="1"/>
</dbReference>
<dbReference type="InterPro" id="IPR017853">
    <property type="entry name" value="GH"/>
</dbReference>
<dbReference type="Gene3D" id="2.60.40.1180">
    <property type="entry name" value="Golgi alpha-mannosidase II"/>
    <property type="match status" value="1"/>
</dbReference>
<dbReference type="InterPro" id="IPR013780">
    <property type="entry name" value="Glyco_hydro_b"/>
</dbReference>
<dbReference type="Proteomes" id="UP000864422">
    <property type="component" value="Unassembled WGS sequence"/>
</dbReference>
<organism evidence="6 7">
    <name type="scientific">Raoultella planticola</name>
    <name type="common">Klebsiella planticola</name>
    <dbReference type="NCBI Taxonomy" id="575"/>
    <lineage>
        <taxon>Bacteria</taxon>
        <taxon>Pseudomonadati</taxon>
        <taxon>Pseudomonadota</taxon>
        <taxon>Gammaproteobacteria</taxon>
        <taxon>Enterobacterales</taxon>
        <taxon>Enterobacteriaceae</taxon>
        <taxon>Klebsiella/Raoultella group</taxon>
        <taxon>Raoultella</taxon>
    </lineage>
</organism>
<evidence type="ECO:0000256" key="3">
    <source>
        <dbReference type="ARBA" id="ARBA00023295"/>
    </source>
</evidence>
<gene>
    <name evidence="6" type="ORF">I8Y23_003223</name>
</gene>
<dbReference type="FunFam" id="2.60.40.1180:FF:000007">
    <property type="entry name" value="Sucrose isomerase"/>
    <property type="match status" value="1"/>
</dbReference>
<dbReference type="InterPro" id="IPR006047">
    <property type="entry name" value="GH13_cat_dom"/>
</dbReference>
<keyword evidence="2" id="KW-0378">Hydrolase</keyword>
<dbReference type="PANTHER" id="PTHR10357:SF179">
    <property type="entry name" value="NEUTRAL AND BASIC AMINO ACID TRANSPORT PROTEIN RBAT"/>
    <property type="match status" value="1"/>
</dbReference>
<evidence type="ECO:0000256" key="1">
    <source>
        <dbReference type="ARBA" id="ARBA00008061"/>
    </source>
</evidence>
<comment type="similarity">
    <text evidence="1">Belongs to the glycosyl hydrolase 13 family.</text>
</comment>
<evidence type="ECO:0000259" key="5">
    <source>
        <dbReference type="Pfam" id="PF16657"/>
    </source>
</evidence>
<proteinExistence type="inferred from homology"/>
<dbReference type="GO" id="GO:0004556">
    <property type="term" value="F:alpha-amylase activity"/>
    <property type="evidence" value="ECO:0007669"/>
    <property type="project" value="TreeGrafter"/>
</dbReference>
<protein>
    <submittedName>
        <fullName evidence="6">DUF3459 domain-containing protein</fullName>
    </submittedName>
</protein>
<dbReference type="PANTHER" id="PTHR10357">
    <property type="entry name" value="ALPHA-AMYLASE FAMILY MEMBER"/>
    <property type="match status" value="1"/>
</dbReference>